<organism evidence="1 2">
    <name type="scientific">Glonium stellatum</name>
    <dbReference type="NCBI Taxonomy" id="574774"/>
    <lineage>
        <taxon>Eukaryota</taxon>
        <taxon>Fungi</taxon>
        <taxon>Dikarya</taxon>
        <taxon>Ascomycota</taxon>
        <taxon>Pezizomycotina</taxon>
        <taxon>Dothideomycetes</taxon>
        <taxon>Pleosporomycetidae</taxon>
        <taxon>Gloniales</taxon>
        <taxon>Gloniaceae</taxon>
        <taxon>Glonium</taxon>
    </lineage>
</organism>
<keyword evidence="2" id="KW-1185">Reference proteome</keyword>
<dbReference type="Proteomes" id="UP000250140">
    <property type="component" value="Unassembled WGS sequence"/>
</dbReference>
<dbReference type="EMBL" id="KV749989">
    <property type="protein sequence ID" value="OCL06739.1"/>
    <property type="molecule type" value="Genomic_DNA"/>
</dbReference>
<protein>
    <submittedName>
        <fullName evidence="1">Uncharacterized protein</fullName>
    </submittedName>
</protein>
<proteinExistence type="predicted"/>
<evidence type="ECO:0000313" key="1">
    <source>
        <dbReference type="EMBL" id="OCL06739.1"/>
    </source>
</evidence>
<evidence type="ECO:0000313" key="2">
    <source>
        <dbReference type="Proteomes" id="UP000250140"/>
    </source>
</evidence>
<sequence>MSGQPVHYFPQLNTLDVLRASANPISPTISRLQTIPRGQDVDARAPVNNRIADPTQRTFSISSHEGADARSGLNITSVAPPYDYYSNPTTQLDKNHQGGPYDILNPELAPNPSITDQDFQGGPYNLLNPELAPNPSITDQDFQGGPYDLLNPLPAPNSLTTDVNFPGGPYDFLNPLPAPNSLTPLNQGQHGTAGYNIDGWRPSYLLREQWTSNE</sequence>
<dbReference type="AlphaFoldDB" id="A0A8E2JRS3"/>
<name>A0A8E2JRS3_9PEZI</name>
<accession>A0A8E2JRS3</accession>
<gene>
    <name evidence="1" type="ORF">AOQ84DRAFT_378327</name>
</gene>
<reference evidence="1 2" key="1">
    <citation type="journal article" date="2016" name="Nat. Commun.">
        <title>Ectomycorrhizal ecology is imprinted in the genome of the dominant symbiotic fungus Cenococcum geophilum.</title>
        <authorList>
            <consortium name="DOE Joint Genome Institute"/>
            <person name="Peter M."/>
            <person name="Kohler A."/>
            <person name="Ohm R.A."/>
            <person name="Kuo A."/>
            <person name="Krutzmann J."/>
            <person name="Morin E."/>
            <person name="Arend M."/>
            <person name="Barry K.W."/>
            <person name="Binder M."/>
            <person name="Choi C."/>
            <person name="Clum A."/>
            <person name="Copeland A."/>
            <person name="Grisel N."/>
            <person name="Haridas S."/>
            <person name="Kipfer T."/>
            <person name="LaButti K."/>
            <person name="Lindquist E."/>
            <person name="Lipzen A."/>
            <person name="Maire R."/>
            <person name="Meier B."/>
            <person name="Mihaltcheva S."/>
            <person name="Molinier V."/>
            <person name="Murat C."/>
            <person name="Poggeler S."/>
            <person name="Quandt C.A."/>
            <person name="Sperisen C."/>
            <person name="Tritt A."/>
            <person name="Tisserant E."/>
            <person name="Crous P.W."/>
            <person name="Henrissat B."/>
            <person name="Nehls U."/>
            <person name="Egli S."/>
            <person name="Spatafora J.W."/>
            <person name="Grigoriev I.V."/>
            <person name="Martin F.M."/>
        </authorList>
    </citation>
    <scope>NUCLEOTIDE SEQUENCE [LARGE SCALE GENOMIC DNA]</scope>
    <source>
        <strain evidence="1 2">CBS 207.34</strain>
    </source>
</reference>